<gene>
    <name evidence="3" type="ORF">GKZ27_01440</name>
</gene>
<evidence type="ECO:0000313" key="3">
    <source>
        <dbReference type="EMBL" id="MVX60139.1"/>
    </source>
</evidence>
<protein>
    <submittedName>
        <fullName evidence="3">DUF11 domain-containing protein</fullName>
    </submittedName>
</protein>
<evidence type="ECO:0000256" key="2">
    <source>
        <dbReference type="SAM" id="Phobius"/>
    </source>
</evidence>
<feature type="compositionally biased region" description="Basic and acidic residues" evidence="1">
    <location>
        <begin position="1287"/>
        <end position="1296"/>
    </location>
</feature>
<name>A0A6N8JM94_9ACTN</name>
<evidence type="ECO:0000313" key="4">
    <source>
        <dbReference type="Proteomes" id="UP000463388"/>
    </source>
</evidence>
<dbReference type="PANTHER" id="PTHR24216:SF65">
    <property type="entry name" value="PAXILLIN-LIKE PROTEIN 1"/>
    <property type="match status" value="1"/>
</dbReference>
<dbReference type="PANTHER" id="PTHR24216">
    <property type="entry name" value="PAXILLIN-RELATED"/>
    <property type="match status" value="1"/>
</dbReference>
<keyword evidence="2" id="KW-1133">Transmembrane helix</keyword>
<dbReference type="OrthoDB" id="3169061at2"/>
<keyword evidence="2" id="KW-0472">Membrane</keyword>
<organism evidence="3 4">
    <name type="scientific">Adlercreutzia mucosicola</name>
    <dbReference type="NCBI Taxonomy" id="580026"/>
    <lineage>
        <taxon>Bacteria</taxon>
        <taxon>Bacillati</taxon>
        <taxon>Actinomycetota</taxon>
        <taxon>Coriobacteriia</taxon>
        <taxon>Eggerthellales</taxon>
        <taxon>Eggerthellaceae</taxon>
        <taxon>Adlercreutzia</taxon>
    </lineage>
</organism>
<feature type="compositionally biased region" description="Basic and acidic residues" evidence="1">
    <location>
        <begin position="1494"/>
        <end position="1517"/>
    </location>
</feature>
<keyword evidence="4" id="KW-1185">Reference proteome</keyword>
<dbReference type="Proteomes" id="UP000463388">
    <property type="component" value="Unassembled WGS sequence"/>
</dbReference>
<dbReference type="EMBL" id="WSRR01000002">
    <property type="protein sequence ID" value="MVX60139.1"/>
    <property type="molecule type" value="Genomic_DNA"/>
</dbReference>
<feature type="region of interest" description="Disordered" evidence="1">
    <location>
        <begin position="957"/>
        <end position="1052"/>
    </location>
</feature>
<comment type="caution">
    <text evidence="3">The sequence shown here is derived from an EMBL/GenBank/DDBJ whole genome shotgun (WGS) entry which is preliminary data.</text>
</comment>
<feature type="region of interest" description="Disordered" evidence="1">
    <location>
        <begin position="1281"/>
        <end position="1327"/>
    </location>
</feature>
<evidence type="ECO:0000256" key="1">
    <source>
        <dbReference type="SAM" id="MobiDB-lite"/>
    </source>
</evidence>
<reference evidence="3 4" key="1">
    <citation type="submission" date="2019-12" db="EMBL/GenBank/DDBJ databases">
        <title>Microbes associate with the intestines of laboratory mice.</title>
        <authorList>
            <person name="Navarre W."/>
            <person name="Wong E."/>
        </authorList>
    </citation>
    <scope>NUCLEOTIDE SEQUENCE [LARGE SCALE GENOMIC DNA]</scope>
    <source>
        <strain evidence="3 4">NM66_B29</strain>
    </source>
</reference>
<proteinExistence type="predicted"/>
<dbReference type="NCBIfam" id="TIGR01451">
    <property type="entry name" value="B_ant_repeat"/>
    <property type="match status" value="1"/>
</dbReference>
<feature type="compositionally biased region" description="Pro residues" evidence="1">
    <location>
        <begin position="1297"/>
        <end position="1320"/>
    </location>
</feature>
<dbReference type="InterPro" id="IPR047589">
    <property type="entry name" value="DUF11_rpt"/>
</dbReference>
<keyword evidence="2" id="KW-0812">Transmembrane</keyword>
<feature type="region of interest" description="Disordered" evidence="1">
    <location>
        <begin position="1620"/>
        <end position="1649"/>
    </location>
</feature>
<accession>A0A6N8JM94</accession>
<dbReference type="RefSeq" id="WP_160344505.1">
    <property type="nucleotide sequence ID" value="NZ_WSRR01000002.1"/>
</dbReference>
<feature type="compositionally biased region" description="Pro residues" evidence="1">
    <location>
        <begin position="1464"/>
        <end position="1476"/>
    </location>
</feature>
<feature type="transmembrane region" description="Helical" evidence="2">
    <location>
        <begin position="1694"/>
        <end position="1715"/>
    </location>
</feature>
<feature type="region of interest" description="Disordered" evidence="1">
    <location>
        <begin position="1"/>
        <end position="87"/>
    </location>
</feature>
<feature type="compositionally biased region" description="Low complexity" evidence="1">
    <location>
        <begin position="49"/>
        <end position="87"/>
    </location>
</feature>
<sequence length="1724" mass="177108">MPSSANPVPADRGSNSTDPAGVALEGSGSVSSDAPGTTPGDSNAGPDDPTGAAPGSSSTGPSNPAGATSGEGAAGSPDSPSSTPTDPVALSVAEAALPLTAAAALAAGDARAADDARAAAQPTAEGLVALNAPNASPASSHTPDADGWVTCGTLRVKGGTYGTDFIYYPDVFQSVREDGTVTNYGFVGYAGTVKSDLILILTNKHLTLKNAEGTNTDTPRDSNAANTCAYIAPGMHADITLAGVNINATPNTSIPINVMTNITDTATGTWAKSGASIRNRTSLHLTLADGTKNYLATPEINTPAIRCGEGSSLIIDDTERNTSKSGSEVVPAGGVIPSDVTLASGKVLKKGDPHTTLDSTNPGTLEVWGGQQAAAIGGACEETGGTMTFNGGIVTAHAWTGDQWLETGAAIGGGTWGCGSDGVITFNSGTIDAQGNYHSSGIGSGCGAKRNFAYDYAIAPDHIPCSGRQKGNIVYESGWYYAMEDVRAGNITINGGFIKSAGYQHSSGFGNSCASTPNTGGVIRITGGTLYPTVTSTEGFPDFNAEGGHVVITGGSVYTNGSFKGIGDTAWGNDAALAPGYDPSDPDDPNKVFMVTIDLSADMAAAGEAGDNLIESWSLKVGGEDYPYGAPTQLIDGKLYLWLPASATQQTVSVDLSYRGKDGQAHPFDTLFRNPGQEDLLKRYEDFELPQEYLDSLVKPYDGLPFKTYEITPEHPLRTPEVLSYDEHGNPSEYRWLTNTDDVVYRYRPYDKRGGSPIGEEVDGANGGRDMPTDVGVMKFTMVSREYSGSSDPALADFANGYWGHRATGWCEITPIPSKVSLLSAEWVEESDADKRPGAVEHPATSKLKVVAEVRGGTFPDGTPTADTCKAPQGSFQLYVDGKPVGPVTPIRYTAGTDADGNPVPANATVVPNPADSRGSFAHIEFQVTPADADLLFPEPGKDNTHVVSMRYLPPDEAQQKAGAPANYLASASPADDPDAAPKVEVAIKPVDPQVEVTGAPDPDCTDPDFPAPDVQTKPGEATDPANPDGGKTYRGKITTTWGEPSEANPHPGRVVLTVKTESTAPISVTDAKGNVFTVEFAKGEDGKPLRGEDGSYTLVLDPTAVGTGQLTIKQEPNGAYTGTTWIYDVTVNPDVTVAPSPALAKKAQNLTHPDGPTQPGDRIRYTITASNTATGSLWMQGVVTDPLPACLDLDEKSLQLDNPRGGVAGRALEKAPAVGAADVGKFSLSAPAADGRPVLTVPVGNVAGGASATVTFECTVRADAAGEGAPAADLANVAQATGTRPDPADPERPMPDPDNPGQPLPVNPDPTDPATPPGPGRVVPADPVVDLSKTVENVTAPDAGTTHIGDVLRYTVTLANTGAANSCLVGAVVSDPLPVGLEPVAGTLRLAVDGGAPVAVPDAAYDRASRTIAVTCGDMWGGSRAVLTFDAVVGAAAVGADNGNIARVHGSVPSKDPDAAPTDPEPGKPATPPSGEPEASTPPALPPTVVPDDPDRGDVTIEKTAENASRDDGTTHVGDTVRYRVELANDAVGTGWMDTVIRDDVPEGLEPVAGTLRLTLPDGSEVAVDDAAYDPATRVLAVACGHLYGGQRVTLAFDALVTEAAVGADIGNVAVGLGTPPSAWDPDGESPEPGSPFDPPEGWDAYDRSHGKVVSEPAYPPGVDKLGGVVAGDLSRDKERTTIAHKLAQTGDALAAAAGLPLALALAAGALALATRRRRDRAR</sequence>
<feature type="compositionally biased region" description="Polar residues" evidence="1">
    <location>
        <begin position="28"/>
        <end position="41"/>
    </location>
</feature>
<dbReference type="Gene3D" id="2.60.40.740">
    <property type="match status" value="1"/>
</dbReference>
<feature type="region of interest" description="Disordered" evidence="1">
    <location>
        <begin position="1448"/>
        <end position="1517"/>
    </location>
</feature>